<dbReference type="PANTHER" id="PTHR46796:SF13">
    <property type="entry name" value="HTH-TYPE TRANSCRIPTIONAL ACTIVATOR RHAS"/>
    <property type="match status" value="1"/>
</dbReference>
<comment type="caution">
    <text evidence="7">The sequence shown here is derived from an EMBL/GenBank/DDBJ whole genome shotgun (WGS) entry which is preliminary data.</text>
</comment>
<evidence type="ECO:0000256" key="4">
    <source>
        <dbReference type="ARBA" id="ARBA00023159"/>
    </source>
</evidence>
<reference evidence="7 8" key="1">
    <citation type="submission" date="2024-10" db="EMBL/GenBank/DDBJ databases">
        <title>The Natural Products Discovery Center: Release of the First 8490 Sequenced Strains for Exploring Actinobacteria Biosynthetic Diversity.</title>
        <authorList>
            <person name="Kalkreuter E."/>
            <person name="Kautsar S.A."/>
            <person name="Yang D."/>
            <person name="Bader C.D."/>
            <person name="Teijaro C.N."/>
            <person name="Fluegel L."/>
            <person name="Davis C.M."/>
            <person name="Simpson J.R."/>
            <person name="Lauterbach L."/>
            <person name="Steele A.D."/>
            <person name="Gui C."/>
            <person name="Meng S."/>
            <person name="Li G."/>
            <person name="Viehrig K."/>
            <person name="Ye F."/>
            <person name="Su P."/>
            <person name="Kiefer A.F."/>
            <person name="Nichols A."/>
            <person name="Cepeda A.J."/>
            <person name="Yan W."/>
            <person name="Fan B."/>
            <person name="Jiang Y."/>
            <person name="Adhikari A."/>
            <person name="Zheng C.-J."/>
            <person name="Schuster L."/>
            <person name="Cowan T.M."/>
            <person name="Smanski M.J."/>
            <person name="Chevrette M.G."/>
            <person name="De Carvalho L.P.S."/>
            <person name="Shen B."/>
        </authorList>
    </citation>
    <scope>NUCLEOTIDE SEQUENCE [LARGE SCALE GENOMIC DNA]</scope>
    <source>
        <strain evidence="7 8">NPDC004045</strain>
    </source>
</reference>
<organism evidence="7 8">
    <name type="scientific">Nocardia thailandica</name>
    <dbReference type="NCBI Taxonomy" id="257275"/>
    <lineage>
        <taxon>Bacteria</taxon>
        <taxon>Bacillati</taxon>
        <taxon>Actinomycetota</taxon>
        <taxon>Actinomycetes</taxon>
        <taxon>Mycobacteriales</taxon>
        <taxon>Nocardiaceae</taxon>
        <taxon>Nocardia</taxon>
    </lineage>
</organism>
<dbReference type="EMBL" id="JBIAMX010000002">
    <property type="protein sequence ID" value="MFF0542152.1"/>
    <property type="molecule type" value="Genomic_DNA"/>
</dbReference>
<evidence type="ECO:0000256" key="5">
    <source>
        <dbReference type="ARBA" id="ARBA00023163"/>
    </source>
</evidence>
<dbReference type="Pfam" id="PF12852">
    <property type="entry name" value="Cupin_6"/>
    <property type="match status" value="1"/>
</dbReference>
<sequence length="324" mass="35420">MSSFDRLTPLLERFRVRTHLLHTGPLCGVTRFGAEGRGYLHIVRSGAFEVEQRLPGVGVRRSTVTEPSLLFYPRPLAHDFYNPPHQGADFACATIDFEGGSQHPLARALPPVLLVPLAEVDGLDEALTLLFAEIDRHRCGHRLIADRLFEVVLLQLLRWLLDHPDRAGLPPGLLTGIADPQLAPALLAVHEAPGQDWTLDTMAQRAAMSRSAFAARFRDRVGTTPLDYLTGWRLALARMWLRDGRPVKAIAADLGYANHSALTRVFTQKVGCSPTVWLARDRAGDSGAEDAFDDRPGAAGDAQVVVEELAAVEIGPARGARDGR</sequence>
<dbReference type="InterPro" id="IPR018062">
    <property type="entry name" value="HTH_AraC-typ_CS"/>
</dbReference>
<evidence type="ECO:0000313" key="7">
    <source>
        <dbReference type="EMBL" id="MFF0542152.1"/>
    </source>
</evidence>
<dbReference type="InterPro" id="IPR009057">
    <property type="entry name" value="Homeodomain-like_sf"/>
</dbReference>
<dbReference type="PROSITE" id="PS01124">
    <property type="entry name" value="HTH_ARAC_FAMILY_2"/>
    <property type="match status" value="1"/>
</dbReference>
<keyword evidence="8" id="KW-1185">Reference proteome</keyword>
<keyword evidence="5" id="KW-0804">Transcription</keyword>
<gene>
    <name evidence="7" type="ORF">ACFYTF_04890</name>
</gene>
<dbReference type="Gene3D" id="1.10.10.60">
    <property type="entry name" value="Homeodomain-like"/>
    <property type="match status" value="1"/>
</dbReference>
<dbReference type="PROSITE" id="PS00041">
    <property type="entry name" value="HTH_ARAC_FAMILY_1"/>
    <property type="match status" value="1"/>
</dbReference>
<dbReference type="InterPro" id="IPR018060">
    <property type="entry name" value="HTH_AraC"/>
</dbReference>
<dbReference type="SUPFAM" id="SSF51215">
    <property type="entry name" value="Regulatory protein AraC"/>
    <property type="match status" value="1"/>
</dbReference>
<keyword evidence="4" id="KW-0010">Activator</keyword>
<dbReference type="RefSeq" id="WP_387699150.1">
    <property type="nucleotide sequence ID" value="NZ_JBIAMX010000002.1"/>
</dbReference>
<dbReference type="SMART" id="SM00342">
    <property type="entry name" value="HTH_ARAC"/>
    <property type="match status" value="1"/>
</dbReference>
<keyword evidence="1" id="KW-0963">Cytoplasm</keyword>
<dbReference type="Proteomes" id="UP001601444">
    <property type="component" value="Unassembled WGS sequence"/>
</dbReference>
<accession>A0ABW6PID3</accession>
<keyword evidence="2" id="KW-0805">Transcription regulation</keyword>
<dbReference type="InterPro" id="IPR032783">
    <property type="entry name" value="AraC_lig"/>
</dbReference>
<name>A0ABW6PID3_9NOCA</name>
<dbReference type="Pfam" id="PF12833">
    <property type="entry name" value="HTH_18"/>
    <property type="match status" value="1"/>
</dbReference>
<keyword evidence="3" id="KW-0238">DNA-binding</keyword>
<feature type="domain" description="HTH araC/xylS-type" evidence="6">
    <location>
        <begin position="183"/>
        <end position="280"/>
    </location>
</feature>
<dbReference type="InterPro" id="IPR050204">
    <property type="entry name" value="AraC_XylS_family_regulators"/>
</dbReference>
<proteinExistence type="predicted"/>
<evidence type="ECO:0000256" key="1">
    <source>
        <dbReference type="ARBA" id="ARBA00022490"/>
    </source>
</evidence>
<dbReference type="InterPro" id="IPR037923">
    <property type="entry name" value="HTH-like"/>
</dbReference>
<protein>
    <submittedName>
        <fullName evidence="7">AraC family transcriptional regulator</fullName>
    </submittedName>
</protein>
<evidence type="ECO:0000256" key="3">
    <source>
        <dbReference type="ARBA" id="ARBA00023125"/>
    </source>
</evidence>
<evidence type="ECO:0000256" key="2">
    <source>
        <dbReference type="ARBA" id="ARBA00023015"/>
    </source>
</evidence>
<evidence type="ECO:0000259" key="6">
    <source>
        <dbReference type="PROSITE" id="PS01124"/>
    </source>
</evidence>
<dbReference type="PANTHER" id="PTHR46796">
    <property type="entry name" value="HTH-TYPE TRANSCRIPTIONAL ACTIVATOR RHAS-RELATED"/>
    <property type="match status" value="1"/>
</dbReference>
<evidence type="ECO:0000313" key="8">
    <source>
        <dbReference type="Proteomes" id="UP001601444"/>
    </source>
</evidence>
<dbReference type="SUPFAM" id="SSF46689">
    <property type="entry name" value="Homeodomain-like"/>
    <property type="match status" value="2"/>
</dbReference>